<reference evidence="1" key="1">
    <citation type="journal article" date="2023" name="Mol. Biol. Evol.">
        <title>Third-Generation Sequencing Reveals the Adaptive Role of the Epigenome in Three Deep-Sea Polychaetes.</title>
        <authorList>
            <person name="Perez M."/>
            <person name="Aroh O."/>
            <person name="Sun Y."/>
            <person name="Lan Y."/>
            <person name="Juniper S.K."/>
            <person name="Young C.R."/>
            <person name="Angers B."/>
            <person name="Qian P.Y."/>
        </authorList>
    </citation>
    <scope>NUCLEOTIDE SEQUENCE</scope>
    <source>
        <strain evidence="1">R07B-5</strain>
    </source>
</reference>
<proteinExistence type="predicted"/>
<dbReference type="EMBL" id="JAODUO010000523">
    <property type="protein sequence ID" value="KAK2178925.1"/>
    <property type="molecule type" value="Genomic_DNA"/>
</dbReference>
<dbReference type="Proteomes" id="UP001209878">
    <property type="component" value="Unassembled WGS sequence"/>
</dbReference>
<name>A0AAD9KX28_RIDPI</name>
<gene>
    <name evidence="1" type="ORF">NP493_523g00016</name>
</gene>
<evidence type="ECO:0000313" key="2">
    <source>
        <dbReference type="Proteomes" id="UP001209878"/>
    </source>
</evidence>
<protein>
    <submittedName>
        <fullName evidence="1">Uncharacterized protein</fullName>
    </submittedName>
</protein>
<dbReference type="AlphaFoldDB" id="A0AAD9KX28"/>
<sequence>MKFDADALGMKAGESVSLWTLDGTSGDWKKSGEFTYSTRRRRRRDLTDITSQTKVVEGETEIPPNVPYINFDKPVYRKRLCTIAVYVYYGAGYSIPLPGERLSAFLMRDGLFFGRTTAYTDQNGRACVTVLCGLRVVIRLSSTSPVLVHPVHFLPAGFPFTNRADGFELTPAFPTAPSGPVYRKGLWGTGCYRSNQSDYHFILAKTPIRPAFYGSLNAVEMRPGFDNSWYPNPPAQREVCALRLTVVQVPQRYLYGSYTATLSDNSRNRMTKRNIDTRSYGACVLIRCPKDTEYTSVDLQIAFEKRTQCRLSYSQLTRDSVYGLTKYVSHTNSSFRVRVLSEQDVGEFSGDGIGDTSPRVKRAVYGKEDYGIGLYHATGAGDLAFYRVMRDCTVNGWNDVARFDCSGLFTVNTTSGYKDGNF</sequence>
<comment type="caution">
    <text evidence="1">The sequence shown here is derived from an EMBL/GenBank/DDBJ whole genome shotgun (WGS) entry which is preliminary data.</text>
</comment>
<keyword evidence="2" id="KW-1185">Reference proteome</keyword>
<accession>A0AAD9KX28</accession>
<evidence type="ECO:0000313" key="1">
    <source>
        <dbReference type="EMBL" id="KAK2178925.1"/>
    </source>
</evidence>
<organism evidence="1 2">
    <name type="scientific">Ridgeia piscesae</name>
    <name type="common">Tubeworm</name>
    <dbReference type="NCBI Taxonomy" id="27915"/>
    <lineage>
        <taxon>Eukaryota</taxon>
        <taxon>Metazoa</taxon>
        <taxon>Spiralia</taxon>
        <taxon>Lophotrochozoa</taxon>
        <taxon>Annelida</taxon>
        <taxon>Polychaeta</taxon>
        <taxon>Sedentaria</taxon>
        <taxon>Canalipalpata</taxon>
        <taxon>Sabellida</taxon>
        <taxon>Siboglinidae</taxon>
        <taxon>Ridgeia</taxon>
    </lineage>
</organism>